<keyword evidence="8" id="KW-1133">Transmembrane helix</keyword>
<accession>A0A507CPR5</accession>
<dbReference type="PANTHER" id="PTHR13376:SF0">
    <property type="entry name" value="INTRAFLAGELLAR TRANSPORT PROTEIN 46 HOMOLOG"/>
    <property type="match status" value="1"/>
</dbReference>
<dbReference type="GO" id="GO:0005815">
    <property type="term" value="C:microtubule organizing center"/>
    <property type="evidence" value="ECO:0007669"/>
    <property type="project" value="TreeGrafter"/>
</dbReference>
<evidence type="ECO:0000313" key="9">
    <source>
        <dbReference type="EMBL" id="TPX41127.1"/>
    </source>
</evidence>
<keyword evidence="8" id="KW-0812">Transmembrane</keyword>
<evidence type="ECO:0000256" key="6">
    <source>
        <dbReference type="ARBA" id="ARBA00023273"/>
    </source>
</evidence>
<proteinExistence type="inferred from homology"/>
<dbReference type="AlphaFoldDB" id="A0A507CPR5"/>
<evidence type="ECO:0000256" key="3">
    <source>
        <dbReference type="ARBA" id="ARBA00022490"/>
    </source>
</evidence>
<dbReference type="PANTHER" id="PTHR13376">
    <property type="entry name" value="INTRAFLAGELLAR TRANSPORT PROTEIN 46 HOMOLOG"/>
    <property type="match status" value="1"/>
</dbReference>
<comment type="similarity">
    <text evidence="2">Belongs to the IFT46 family.</text>
</comment>
<dbReference type="GO" id="GO:0031514">
    <property type="term" value="C:motile cilium"/>
    <property type="evidence" value="ECO:0007669"/>
    <property type="project" value="TreeGrafter"/>
</dbReference>
<evidence type="ECO:0008006" key="11">
    <source>
        <dbReference type="Google" id="ProtNLM"/>
    </source>
</evidence>
<keyword evidence="8" id="KW-0472">Membrane</keyword>
<sequence>MATIWCHEGSNAVAKLQKAFFEKFDFVGCIVIIIVLYTSAAHLPTCPMSSMNDRNLDFPFDDDGEQTDDSKSILNHDQPPKPHSASSLPPWKDDHTDDELDFPTHQTAEFDRLRSMPKAKAEPSALSAELRILLGYISEYKIEQVQLEPHLRVFIPEYIPAIGDIDPFLKIPCPDQQLQQDSYIGVTVLDEPSARQSDPKVLDLQLRAYSKAATASNGTSSALDVKSIDGATLESNPRVLDNWVSGVRSLHENKPAQTVTYAKRMPDEEALMQVWPSDVERELIRMVSGHLISADLDLPLHDFCKTVLALMDVPVHASKDGNASNSKGKSRSLIESLHLLFSLYLAFDENQHFGALETGNRFNSLLV</sequence>
<dbReference type="VEuPathDB" id="FungiDB:SeMB42_g05719"/>
<evidence type="ECO:0000256" key="7">
    <source>
        <dbReference type="SAM" id="MobiDB-lite"/>
    </source>
</evidence>
<reference evidence="9 10" key="1">
    <citation type="journal article" date="2019" name="Sci. Rep.">
        <title>Comparative genomics of chytrid fungi reveal insights into the obligate biotrophic and pathogenic lifestyle of Synchytrium endobioticum.</title>
        <authorList>
            <person name="van de Vossenberg B.T.L.H."/>
            <person name="Warris S."/>
            <person name="Nguyen H.D.T."/>
            <person name="van Gent-Pelzer M.P.E."/>
            <person name="Joly D.L."/>
            <person name="van de Geest H.C."/>
            <person name="Bonants P.J.M."/>
            <person name="Smith D.S."/>
            <person name="Levesque C.A."/>
            <person name="van der Lee T.A.J."/>
        </authorList>
    </citation>
    <scope>NUCLEOTIDE SEQUENCE [LARGE SCALE GENOMIC DNA]</scope>
    <source>
        <strain evidence="9 10">MB42</strain>
    </source>
</reference>
<gene>
    <name evidence="9" type="ORF">SeMB42_g05719</name>
</gene>
<evidence type="ECO:0000256" key="4">
    <source>
        <dbReference type="ARBA" id="ARBA00023069"/>
    </source>
</evidence>
<evidence type="ECO:0000313" key="10">
    <source>
        <dbReference type="Proteomes" id="UP000317494"/>
    </source>
</evidence>
<comment type="subcellular location">
    <subcellularLocation>
        <location evidence="1">Cytoplasm</location>
        <location evidence="1">Cytoskeleton</location>
        <location evidence="1">Cilium basal body</location>
    </subcellularLocation>
</comment>
<dbReference type="Proteomes" id="UP000317494">
    <property type="component" value="Unassembled WGS sequence"/>
</dbReference>
<dbReference type="GO" id="GO:0060271">
    <property type="term" value="P:cilium assembly"/>
    <property type="evidence" value="ECO:0007669"/>
    <property type="project" value="TreeGrafter"/>
</dbReference>
<feature type="transmembrane region" description="Helical" evidence="8">
    <location>
        <begin position="24"/>
        <end position="43"/>
    </location>
</feature>
<keyword evidence="5" id="KW-0206">Cytoskeleton</keyword>
<dbReference type="STRING" id="286115.A0A507CPR5"/>
<dbReference type="GO" id="GO:0030992">
    <property type="term" value="C:intraciliary transport particle B"/>
    <property type="evidence" value="ECO:0007669"/>
    <property type="project" value="TreeGrafter"/>
</dbReference>
<evidence type="ECO:0000256" key="1">
    <source>
        <dbReference type="ARBA" id="ARBA00004120"/>
    </source>
</evidence>
<name>A0A507CPR5_9FUNG</name>
<keyword evidence="3" id="KW-0963">Cytoplasm</keyword>
<evidence type="ECO:0000256" key="2">
    <source>
        <dbReference type="ARBA" id="ARBA00007700"/>
    </source>
</evidence>
<comment type="caution">
    <text evidence="9">The sequence shown here is derived from an EMBL/GenBank/DDBJ whole genome shotgun (WGS) entry which is preliminary data.</text>
</comment>
<keyword evidence="4" id="KW-0969">Cilium</keyword>
<dbReference type="EMBL" id="QEAN01000284">
    <property type="protein sequence ID" value="TPX41127.1"/>
    <property type="molecule type" value="Genomic_DNA"/>
</dbReference>
<dbReference type="Pfam" id="PF12317">
    <property type="entry name" value="IFT46_B_C"/>
    <property type="match status" value="1"/>
</dbReference>
<evidence type="ECO:0000256" key="8">
    <source>
        <dbReference type="SAM" id="Phobius"/>
    </source>
</evidence>
<dbReference type="InterPro" id="IPR022088">
    <property type="entry name" value="Intraflagellar_transp_cmplxB"/>
</dbReference>
<dbReference type="GO" id="GO:0042073">
    <property type="term" value="P:intraciliary transport"/>
    <property type="evidence" value="ECO:0007669"/>
    <property type="project" value="InterPro"/>
</dbReference>
<keyword evidence="6" id="KW-0966">Cell projection</keyword>
<organism evidence="9 10">
    <name type="scientific">Synchytrium endobioticum</name>
    <dbReference type="NCBI Taxonomy" id="286115"/>
    <lineage>
        <taxon>Eukaryota</taxon>
        <taxon>Fungi</taxon>
        <taxon>Fungi incertae sedis</taxon>
        <taxon>Chytridiomycota</taxon>
        <taxon>Chytridiomycota incertae sedis</taxon>
        <taxon>Chytridiomycetes</taxon>
        <taxon>Synchytriales</taxon>
        <taxon>Synchytriaceae</taxon>
        <taxon>Synchytrium</taxon>
    </lineage>
</organism>
<evidence type="ECO:0000256" key="5">
    <source>
        <dbReference type="ARBA" id="ARBA00023212"/>
    </source>
</evidence>
<feature type="region of interest" description="Disordered" evidence="7">
    <location>
        <begin position="57"/>
        <end position="101"/>
    </location>
</feature>
<keyword evidence="10" id="KW-1185">Reference proteome</keyword>
<protein>
    <recommendedName>
        <fullName evidence="11">Intraflagellar transport protein 46 homolog</fullName>
    </recommendedName>
</protein>